<dbReference type="Proteomes" id="UP000325141">
    <property type="component" value="Unassembled WGS sequence"/>
</dbReference>
<dbReference type="EMBL" id="VWSG01000004">
    <property type="protein sequence ID" value="KAA5535610.1"/>
    <property type="molecule type" value="Genomic_DNA"/>
</dbReference>
<dbReference type="AlphaFoldDB" id="A0A5M6CMF6"/>
<keyword evidence="2" id="KW-1185">Reference proteome</keyword>
<accession>A0A5M6CMF6</accession>
<dbReference type="RefSeq" id="WP_190304119.1">
    <property type="nucleotide sequence ID" value="NZ_VWSG01000004.1"/>
</dbReference>
<evidence type="ECO:0000313" key="1">
    <source>
        <dbReference type="EMBL" id="KAA5535610.1"/>
    </source>
</evidence>
<reference evidence="1 2" key="1">
    <citation type="submission" date="2019-09" db="EMBL/GenBank/DDBJ databases">
        <title>Genome sequence and assembly of Flavobacterium sp.</title>
        <authorList>
            <person name="Chhetri G."/>
        </authorList>
    </citation>
    <scope>NUCLEOTIDE SEQUENCE [LARGE SCALE GENOMIC DNA]</scope>
    <source>
        <strain evidence="1 2">SNL9</strain>
    </source>
</reference>
<comment type="caution">
    <text evidence="1">The sequence shown here is derived from an EMBL/GenBank/DDBJ whole genome shotgun (WGS) entry which is preliminary data.</text>
</comment>
<evidence type="ECO:0000313" key="2">
    <source>
        <dbReference type="Proteomes" id="UP000325141"/>
    </source>
</evidence>
<organism evidence="1 2">
    <name type="scientific">Paenimyroides baculatum</name>
    <dbReference type="NCBI Taxonomy" id="2608000"/>
    <lineage>
        <taxon>Bacteria</taxon>
        <taxon>Pseudomonadati</taxon>
        <taxon>Bacteroidota</taxon>
        <taxon>Flavobacteriia</taxon>
        <taxon>Flavobacteriales</taxon>
        <taxon>Flavobacteriaceae</taxon>
        <taxon>Paenimyroides</taxon>
    </lineage>
</organism>
<proteinExistence type="predicted"/>
<sequence>MMVTTDVELLNCLRILNMLKNGEYYFSNLYMTNNYLTGVERQTLSNLFQDQKIILFELGNDFYKFYQGLETEKIPIALPGMSSIFFAKDSNFPLVTKCRITKRIAEENGVVVYNYEEMFKCSNMQQSQIDYINRILLMMETKENQI</sequence>
<gene>
    <name evidence="1" type="ORF">F0460_07460</name>
</gene>
<name>A0A5M6CMF6_9FLAO</name>
<protein>
    <submittedName>
        <fullName evidence="1">Uncharacterized protein</fullName>
    </submittedName>
</protein>